<protein>
    <submittedName>
        <fullName evidence="2">BTB domain-containing protein</fullName>
    </submittedName>
</protein>
<comment type="caution">
    <text evidence="2">The sequence shown here is derived from an EMBL/GenBank/DDBJ whole genome shotgun (WGS) entry which is preliminary data.</text>
</comment>
<feature type="domain" description="BTB" evidence="1">
    <location>
        <begin position="33"/>
        <end position="105"/>
    </location>
</feature>
<name>A0A8H6SH90_9AGAR</name>
<gene>
    <name evidence="2" type="ORF">MIND_00882100</name>
</gene>
<dbReference type="GeneID" id="59347991"/>
<organism evidence="2 3">
    <name type="scientific">Mycena indigotica</name>
    <dbReference type="NCBI Taxonomy" id="2126181"/>
    <lineage>
        <taxon>Eukaryota</taxon>
        <taxon>Fungi</taxon>
        <taxon>Dikarya</taxon>
        <taxon>Basidiomycota</taxon>
        <taxon>Agaricomycotina</taxon>
        <taxon>Agaricomycetes</taxon>
        <taxon>Agaricomycetidae</taxon>
        <taxon>Agaricales</taxon>
        <taxon>Marasmiineae</taxon>
        <taxon>Mycenaceae</taxon>
        <taxon>Mycena</taxon>
    </lineage>
</organism>
<dbReference type="InterPro" id="IPR011333">
    <property type="entry name" value="SKP1/BTB/POZ_sf"/>
</dbReference>
<dbReference type="InterPro" id="IPR000210">
    <property type="entry name" value="BTB/POZ_dom"/>
</dbReference>
<accession>A0A8H6SH90</accession>
<dbReference type="SUPFAM" id="SSF54695">
    <property type="entry name" value="POZ domain"/>
    <property type="match status" value="1"/>
</dbReference>
<dbReference type="SMART" id="SM00225">
    <property type="entry name" value="BTB"/>
    <property type="match status" value="1"/>
</dbReference>
<reference evidence="2" key="1">
    <citation type="submission" date="2020-05" db="EMBL/GenBank/DDBJ databases">
        <title>Mycena genomes resolve the evolution of fungal bioluminescence.</title>
        <authorList>
            <person name="Tsai I.J."/>
        </authorList>
    </citation>
    <scope>NUCLEOTIDE SEQUENCE</scope>
    <source>
        <strain evidence="2">171206Taipei</strain>
    </source>
</reference>
<dbReference type="Gene3D" id="3.30.710.10">
    <property type="entry name" value="Potassium Channel Kv1.1, Chain A"/>
    <property type="match status" value="1"/>
</dbReference>
<sequence>MSMSEPPSKRQRTDDEDRRSMVIRSKDFWFDDGNVVLHVQSMQFRLSKSVLAMHSPVFRDMFSLPLPLEEPLVERCPVVVLFGDTSEDWEYLLRAIFPKELTQNYSTLCRWFHDGGADSAPSVPELRAVLRLSKKYDIAGFRKRCVKVLKDVFPSSFAQYDDDRCPCLGSGAISLPAHTDETEFNVQIINLAREVGLYSILPLAFYGLIHAQAGEPDVCDILVSFLLSILYRT</sequence>
<dbReference type="RefSeq" id="XP_037218717.1">
    <property type="nucleotide sequence ID" value="XM_037365475.1"/>
</dbReference>
<keyword evidence="3" id="KW-1185">Reference proteome</keyword>
<dbReference type="OrthoDB" id="3217871at2759"/>
<dbReference type="Proteomes" id="UP000636479">
    <property type="component" value="Unassembled WGS sequence"/>
</dbReference>
<dbReference type="PROSITE" id="PS50097">
    <property type="entry name" value="BTB"/>
    <property type="match status" value="1"/>
</dbReference>
<evidence type="ECO:0000313" key="2">
    <source>
        <dbReference type="EMBL" id="KAF7299329.1"/>
    </source>
</evidence>
<dbReference type="AlphaFoldDB" id="A0A8H6SH90"/>
<dbReference type="Pfam" id="PF00651">
    <property type="entry name" value="BTB"/>
    <property type="match status" value="1"/>
</dbReference>
<dbReference type="CDD" id="cd18186">
    <property type="entry name" value="BTB_POZ_ZBTB_KLHL-like"/>
    <property type="match status" value="1"/>
</dbReference>
<evidence type="ECO:0000313" key="3">
    <source>
        <dbReference type="Proteomes" id="UP000636479"/>
    </source>
</evidence>
<evidence type="ECO:0000259" key="1">
    <source>
        <dbReference type="PROSITE" id="PS50097"/>
    </source>
</evidence>
<dbReference type="EMBL" id="JACAZF010000007">
    <property type="protein sequence ID" value="KAF7299329.1"/>
    <property type="molecule type" value="Genomic_DNA"/>
</dbReference>
<proteinExistence type="predicted"/>